<sequence>TVLKMAKQANNSTDMKKECSKSAAVKETNTEKKKQTPSTPLHISTRQGNVPSALEPIKVGKSNRSSKPPPSTVCYIMLHGHKLISVKSDTDTLILLCQFQLECFPHINIEN</sequence>
<evidence type="ECO:0000313" key="2">
    <source>
        <dbReference type="EMBL" id="CEK98188.1"/>
    </source>
</evidence>
<reference evidence="2" key="1">
    <citation type="submission" date="2014-12" db="EMBL/GenBank/DDBJ databases">
        <title>Insight into the proteome of Arion vulgaris.</title>
        <authorList>
            <person name="Aradska J."/>
            <person name="Bulat T."/>
            <person name="Smidak R."/>
            <person name="Sarate P."/>
            <person name="Gangsoo J."/>
            <person name="Sialana F."/>
            <person name="Bilban M."/>
            <person name="Lubec G."/>
        </authorList>
    </citation>
    <scope>NUCLEOTIDE SEQUENCE</scope>
    <source>
        <tissue evidence="2">Skin</tissue>
    </source>
</reference>
<gene>
    <name evidence="2" type="primary">ORF218048</name>
</gene>
<feature type="compositionally biased region" description="Polar residues" evidence="1">
    <location>
        <begin position="36"/>
        <end position="50"/>
    </location>
</feature>
<feature type="region of interest" description="Disordered" evidence="1">
    <location>
        <begin position="1"/>
        <end position="53"/>
    </location>
</feature>
<evidence type="ECO:0000256" key="1">
    <source>
        <dbReference type="SAM" id="MobiDB-lite"/>
    </source>
</evidence>
<accession>A0A0B7BYY4</accession>
<organism evidence="2">
    <name type="scientific">Arion vulgaris</name>
    <dbReference type="NCBI Taxonomy" id="1028688"/>
    <lineage>
        <taxon>Eukaryota</taxon>
        <taxon>Metazoa</taxon>
        <taxon>Spiralia</taxon>
        <taxon>Lophotrochozoa</taxon>
        <taxon>Mollusca</taxon>
        <taxon>Gastropoda</taxon>
        <taxon>Heterobranchia</taxon>
        <taxon>Euthyneura</taxon>
        <taxon>Panpulmonata</taxon>
        <taxon>Eupulmonata</taxon>
        <taxon>Stylommatophora</taxon>
        <taxon>Helicina</taxon>
        <taxon>Arionoidea</taxon>
        <taxon>Arionidae</taxon>
        <taxon>Arion</taxon>
    </lineage>
</organism>
<protein>
    <submittedName>
        <fullName evidence="2">Uncharacterized protein</fullName>
    </submittedName>
</protein>
<feature type="non-terminal residue" evidence="2">
    <location>
        <position position="111"/>
    </location>
</feature>
<name>A0A0B7BYY4_9EUPU</name>
<dbReference type="EMBL" id="HACG01051317">
    <property type="protein sequence ID" value="CEK98188.1"/>
    <property type="molecule type" value="Transcribed_RNA"/>
</dbReference>
<feature type="non-terminal residue" evidence="2">
    <location>
        <position position="1"/>
    </location>
</feature>
<proteinExistence type="predicted"/>
<dbReference type="AlphaFoldDB" id="A0A0B7BYY4"/>